<protein>
    <submittedName>
        <fullName evidence="2">Uncharacterized protein</fullName>
    </submittedName>
</protein>
<keyword evidence="3" id="KW-1185">Reference proteome</keyword>
<comment type="caution">
    <text evidence="2">The sequence shown here is derived from an EMBL/GenBank/DDBJ whole genome shotgun (WGS) entry which is preliminary data.</text>
</comment>
<dbReference type="Proteomes" id="UP001310692">
    <property type="component" value="Unassembled WGS sequence"/>
</dbReference>
<feature type="transmembrane region" description="Helical" evidence="1">
    <location>
        <begin position="109"/>
        <end position="128"/>
    </location>
</feature>
<keyword evidence="1" id="KW-0812">Transmembrane</keyword>
<proteinExistence type="predicted"/>
<gene>
    <name evidence="2" type="ORF">V0U35_13045</name>
</gene>
<dbReference type="EMBL" id="JAZDRO010000007">
    <property type="protein sequence ID" value="MEE2567606.1"/>
    <property type="molecule type" value="Genomic_DNA"/>
</dbReference>
<evidence type="ECO:0000313" key="2">
    <source>
        <dbReference type="EMBL" id="MEE2567606.1"/>
    </source>
</evidence>
<dbReference type="RefSeq" id="WP_330197175.1">
    <property type="nucleotide sequence ID" value="NZ_JAZDRO010000007.1"/>
</dbReference>
<organism evidence="2 3">
    <name type="scientific">Hyphobacterium marinum</name>
    <dbReference type="NCBI Taxonomy" id="3116574"/>
    <lineage>
        <taxon>Bacteria</taxon>
        <taxon>Pseudomonadati</taxon>
        <taxon>Pseudomonadota</taxon>
        <taxon>Alphaproteobacteria</taxon>
        <taxon>Maricaulales</taxon>
        <taxon>Maricaulaceae</taxon>
        <taxon>Hyphobacterium</taxon>
    </lineage>
</organism>
<evidence type="ECO:0000256" key="1">
    <source>
        <dbReference type="SAM" id="Phobius"/>
    </source>
</evidence>
<reference evidence="2 3" key="1">
    <citation type="submission" date="2024-01" db="EMBL/GenBank/DDBJ databases">
        <title>Hyphobacterium bacterium isolated from marine sediment.</title>
        <authorList>
            <person name="Zhao S."/>
        </authorList>
    </citation>
    <scope>NUCLEOTIDE SEQUENCE [LARGE SCALE GENOMIC DNA]</scope>
    <source>
        <strain evidence="2 3">Y60-23</strain>
    </source>
</reference>
<feature type="transmembrane region" description="Helical" evidence="1">
    <location>
        <begin position="72"/>
        <end position="89"/>
    </location>
</feature>
<keyword evidence="1" id="KW-1133">Transmembrane helix</keyword>
<feature type="transmembrane region" description="Helical" evidence="1">
    <location>
        <begin position="6"/>
        <end position="28"/>
    </location>
</feature>
<feature type="transmembrane region" description="Helical" evidence="1">
    <location>
        <begin position="49"/>
        <end position="66"/>
    </location>
</feature>
<name>A0ABU7M1D4_9PROT</name>
<sequence length="129" mass="13968">MIAEIARWVVIAFGLWIAAVGVLMASAPHTARSGLARMGSTPIINVTELGLRLVAGLAIWLAADLSRWPDGFRVAGSFVVITSVLLLAIPRRWHHGYALWWANRLKPLWVRLLAPAALIAGAVVVWSVA</sequence>
<evidence type="ECO:0000313" key="3">
    <source>
        <dbReference type="Proteomes" id="UP001310692"/>
    </source>
</evidence>
<accession>A0ABU7M1D4</accession>
<keyword evidence="1" id="KW-0472">Membrane</keyword>